<keyword evidence="8" id="KW-0560">Oxidoreductase</keyword>
<keyword evidence="5 11" id="KW-0812">Transmembrane</keyword>
<evidence type="ECO:0000259" key="12">
    <source>
        <dbReference type="Pfam" id="PF01494"/>
    </source>
</evidence>
<evidence type="ECO:0000256" key="8">
    <source>
        <dbReference type="ARBA" id="ARBA00023002"/>
    </source>
</evidence>
<evidence type="ECO:0000313" key="14">
    <source>
        <dbReference type="Proteomes" id="UP000663297"/>
    </source>
</evidence>
<feature type="transmembrane region" description="Helical" evidence="11">
    <location>
        <begin position="708"/>
        <end position="725"/>
    </location>
</feature>
<dbReference type="InterPro" id="IPR050562">
    <property type="entry name" value="FAD_mOase_fung"/>
</dbReference>
<dbReference type="PANTHER" id="PTHR47356:SF2">
    <property type="entry name" value="FAD-BINDING DOMAIN-CONTAINING PROTEIN-RELATED"/>
    <property type="match status" value="1"/>
</dbReference>
<dbReference type="AlphaFoldDB" id="A0A7S8D728"/>
<dbReference type="Proteomes" id="UP000663297">
    <property type="component" value="Chromosome 2"/>
</dbReference>
<dbReference type="Pfam" id="PF01494">
    <property type="entry name" value="FAD_binding_3"/>
    <property type="match status" value="1"/>
</dbReference>
<comment type="subcellular location">
    <subcellularLocation>
        <location evidence="2">Membrane</location>
    </subcellularLocation>
</comment>
<evidence type="ECO:0000256" key="6">
    <source>
        <dbReference type="ARBA" id="ARBA00022827"/>
    </source>
</evidence>
<sequence>MSSKVEVIIVGGGVSGLTFAHCLRNAGISYVLLEKGAEICFRGGASIGLMPHGLRILDQLGVCDQILGLTAPMHTSMSRLPSGKKFRESQVPAEIAKRHGYPVTFFEREELLRVLYENIPDKENIQTSQLVTDLQLGENLVTVKTNQGRTWKAPIVVGADGIHSLVRKSIWKEIDQRTEGASLSQSQAIVADYYCTFGVSVYKSDDPEFIEGAGHVNFDHSRSTVVINSSRNKHFWFLILKFNERKTYPNIPRFGEKDIEKMAAENKDLMVTEHTSFADLWRMRTKCAMVPLEEVVFDVWHANRLVLLGDSAHKVTPNAGQGGNSAIESAAVLVNLLHKAKTSHGNLKNLNTAEITNLFQKYHANRKIRVKETSQTSAFLTRLHAQDNRMLKVVGRHVFPFLGDDFDLNAVSNYIIGGPTLDFIQVKTKPALIPWEGWTLPDSLTARGNGVRSTLATLFVLAVFSRLLSTKMIAQRDLQPLLSTVPNANSLSGPRGIQPPAVVLSIFGLGTTRLWATLAILLNTLSMASIIASESFRVMNLRLISARILIVCSIFVFCGLGFGGVVYSVLRIVETALTESISPGPWASRVSLKHAKTFNLSLQLAIGTALSITVIPLFWPGLGVRPYVSSSSLLSCFPVMPWLFNLVFSKFTADQPKLNEVMKAHEDLPYLKKVSLLLAGIPVLDIHSARAVLSDFNVSAPSSIDAEYLVFTISTLIWVISAVIASNKVPRNLIGKLGFFATTTMSVFFLGPGAVVATLWTLNEDARRSTTVGI</sequence>
<dbReference type="SUPFAM" id="SSF51905">
    <property type="entry name" value="FAD/NAD(P)-binding domain"/>
    <property type="match status" value="1"/>
</dbReference>
<comment type="cofactor">
    <cofactor evidence="1">
        <name>FAD</name>
        <dbReference type="ChEBI" id="CHEBI:57692"/>
    </cofactor>
</comment>
<keyword evidence="4" id="KW-0285">Flavoprotein</keyword>
<feature type="transmembrane region" description="Helical" evidence="11">
    <location>
        <begin position="631"/>
        <end position="653"/>
    </location>
</feature>
<proteinExistence type="inferred from homology"/>
<evidence type="ECO:0000256" key="7">
    <source>
        <dbReference type="ARBA" id="ARBA00022989"/>
    </source>
</evidence>
<evidence type="ECO:0000256" key="3">
    <source>
        <dbReference type="ARBA" id="ARBA00007992"/>
    </source>
</evidence>
<evidence type="ECO:0000256" key="9">
    <source>
        <dbReference type="ARBA" id="ARBA00023033"/>
    </source>
</evidence>
<evidence type="ECO:0000256" key="11">
    <source>
        <dbReference type="SAM" id="Phobius"/>
    </source>
</evidence>
<dbReference type="EMBL" id="CP064748">
    <property type="protein sequence ID" value="QPC63167.1"/>
    <property type="molecule type" value="Genomic_DNA"/>
</dbReference>
<evidence type="ECO:0000256" key="5">
    <source>
        <dbReference type="ARBA" id="ARBA00022692"/>
    </source>
</evidence>
<keyword evidence="10 11" id="KW-0472">Membrane</keyword>
<name>A0A7S8D728_FUSCU</name>
<dbReference type="PRINTS" id="PR00420">
    <property type="entry name" value="RNGMNOXGNASE"/>
</dbReference>
<reference evidence="13" key="1">
    <citation type="submission" date="2020-11" db="EMBL/GenBank/DDBJ databases">
        <title>The chromosome-scale genome resource for two endophytic Fusarium species: F. culmorum and F. pseudograminearum.</title>
        <authorList>
            <person name="Yuan Z."/>
        </authorList>
    </citation>
    <scope>NUCLEOTIDE SEQUENCE</scope>
    <source>
        <strain evidence="13">Class2-1B</strain>
    </source>
</reference>
<dbReference type="GO" id="GO:0016020">
    <property type="term" value="C:membrane"/>
    <property type="evidence" value="ECO:0007669"/>
    <property type="project" value="UniProtKB-SubCell"/>
</dbReference>
<evidence type="ECO:0000256" key="4">
    <source>
        <dbReference type="ARBA" id="ARBA00022630"/>
    </source>
</evidence>
<feature type="transmembrane region" description="Helical" evidence="11">
    <location>
        <begin position="737"/>
        <end position="760"/>
    </location>
</feature>
<evidence type="ECO:0000256" key="10">
    <source>
        <dbReference type="ARBA" id="ARBA00023136"/>
    </source>
</evidence>
<keyword evidence="9" id="KW-0503">Monooxygenase</keyword>
<evidence type="ECO:0000256" key="1">
    <source>
        <dbReference type="ARBA" id="ARBA00001974"/>
    </source>
</evidence>
<feature type="transmembrane region" description="Helical" evidence="11">
    <location>
        <begin position="514"/>
        <end position="532"/>
    </location>
</feature>
<comment type="similarity">
    <text evidence="3">Belongs to the paxM FAD-dependent monooxygenase family.</text>
</comment>
<dbReference type="Gene3D" id="3.50.50.60">
    <property type="entry name" value="FAD/NAD(P)-binding domain"/>
    <property type="match status" value="1"/>
</dbReference>
<feature type="transmembrane region" description="Helical" evidence="11">
    <location>
        <begin position="598"/>
        <end position="619"/>
    </location>
</feature>
<keyword evidence="7 11" id="KW-1133">Transmembrane helix</keyword>
<feature type="transmembrane region" description="Helical" evidence="11">
    <location>
        <begin position="544"/>
        <end position="570"/>
    </location>
</feature>
<keyword evidence="6" id="KW-0274">FAD</keyword>
<evidence type="ECO:0000256" key="2">
    <source>
        <dbReference type="ARBA" id="ARBA00004370"/>
    </source>
</evidence>
<dbReference type="PANTHER" id="PTHR47356">
    <property type="entry name" value="FAD-DEPENDENT MONOOXYGENASE ASQG-RELATED"/>
    <property type="match status" value="1"/>
</dbReference>
<feature type="domain" description="FAD-binding" evidence="12">
    <location>
        <begin position="4"/>
        <end position="353"/>
    </location>
</feature>
<dbReference type="GO" id="GO:0004497">
    <property type="term" value="F:monooxygenase activity"/>
    <property type="evidence" value="ECO:0007669"/>
    <property type="project" value="UniProtKB-KW"/>
</dbReference>
<evidence type="ECO:0000313" key="13">
    <source>
        <dbReference type="EMBL" id="QPC63167.1"/>
    </source>
</evidence>
<protein>
    <recommendedName>
        <fullName evidence="12">FAD-binding domain-containing protein</fullName>
    </recommendedName>
</protein>
<organism evidence="13 14">
    <name type="scientific">Fusarium culmorum</name>
    <dbReference type="NCBI Taxonomy" id="5516"/>
    <lineage>
        <taxon>Eukaryota</taxon>
        <taxon>Fungi</taxon>
        <taxon>Dikarya</taxon>
        <taxon>Ascomycota</taxon>
        <taxon>Pezizomycotina</taxon>
        <taxon>Sordariomycetes</taxon>
        <taxon>Hypocreomycetidae</taxon>
        <taxon>Hypocreales</taxon>
        <taxon>Nectriaceae</taxon>
        <taxon>Fusarium</taxon>
    </lineage>
</organism>
<dbReference type="GO" id="GO:0071949">
    <property type="term" value="F:FAD binding"/>
    <property type="evidence" value="ECO:0007669"/>
    <property type="project" value="InterPro"/>
</dbReference>
<gene>
    <name evidence="13" type="ORF">HYE67_005398</name>
</gene>
<dbReference type="InterPro" id="IPR002938">
    <property type="entry name" value="FAD-bd"/>
</dbReference>
<accession>A0A7S8D728</accession>
<dbReference type="InterPro" id="IPR036188">
    <property type="entry name" value="FAD/NAD-bd_sf"/>
</dbReference>